<evidence type="ECO:0000256" key="2">
    <source>
        <dbReference type="SAM" id="MobiDB-lite"/>
    </source>
</evidence>
<dbReference type="Proteomes" id="UP000237144">
    <property type="component" value="Unassembled WGS sequence"/>
</dbReference>
<keyword evidence="1" id="KW-0175">Coiled coil</keyword>
<evidence type="ECO:0000313" key="3">
    <source>
        <dbReference type="EMBL" id="POY74190.1"/>
    </source>
</evidence>
<feature type="compositionally biased region" description="Polar residues" evidence="2">
    <location>
        <begin position="79"/>
        <end position="92"/>
    </location>
</feature>
<sequence length="323" mass="35016">MSAVSQSTGKNAAERLMAEIHAGQTSRETSRELARPSIQYEDEERLISSDEDGYGAPVSVDCRAAVDDKDDSEEDIKSGNGSQVPAASTATSEGARPLKRSRLDAEGAPPGSAAFTSCSCQSTSESVMSKPQPVVTADPQESEEIALLREEVNVLEAEIERLDYEGSRSLADVKKLEDRVKHSVTADKVRLQAENARLGEQATKHAAEMQQKELVRASAVASSHQAQIVMNQALNALATHKTRLAELEKARDDVKKQFETYRTGARRAALETLQAVARAEGVWEVSVTRKRAPGVELTVEDLERVFESAVKATDAVKPLLLSD</sequence>
<feature type="compositionally biased region" description="Polar residues" evidence="2">
    <location>
        <begin position="1"/>
        <end position="10"/>
    </location>
</feature>
<feature type="compositionally biased region" description="Polar residues" evidence="2">
    <location>
        <begin position="114"/>
        <end position="129"/>
    </location>
</feature>
<evidence type="ECO:0000313" key="4">
    <source>
        <dbReference type="Proteomes" id="UP000237144"/>
    </source>
</evidence>
<feature type="compositionally biased region" description="Acidic residues" evidence="2">
    <location>
        <begin position="40"/>
        <end position="53"/>
    </location>
</feature>
<proteinExistence type="predicted"/>
<accession>A0A2S5BBP4</accession>
<protein>
    <submittedName>
        <fullName evidence="3">Uncharacterized protein</fullName>
    </submittedName>
</protein>
<keyword evidence="4" id="KW-1185">Reference proteome</keyword>
<dbReference type="EMBL" id="PJQD01000028">
    <property type="protein sequence ID" value="POY74190.1"/>
    <property type="molecule type" value="Genomic_DNA"/>
</dbReference>
<organism evidence="3 4">
    <name type="scientific">Rhodotorula taiwanensis</name>
    <dbReference type="NCBI Taxonomy" id="741276"/>
    <lineage>
        <taxon>Eukaryota</taxon>
        <taxon>Fungi</taxon>
        <taxon>Dikarya</taxon>
        <taxon>Basidiomycota</taxon>
        <taxon>Pucciniomycotina</taxon>
        <taxon>Microbotryomycetes</taxon>
        <taxon>Sporidiobolales</taxon>
        <taxon>Sporidiobolaceae</taxon>
        <taxon>Rhodotorula</taxon>
    </lineage>
</organism>
<evidence type="ECO:0000256" key="1">
    <source>
        <dbReference type="SAM" id="Coils"/>
    </source>
</evidence>
<gene>
    <name evidence="3" type="ORF">BMF94_2764</name>
</gene>
<comment type="caution">
    <text evidence="3">The sequence shown here is derived from an EMBL/GenBank/DDBJ whole genome shotgun (WGS) entry which is preliminary data.</text>
</comment>
<feature type="coiled-coil region" evidence="1">
    <location>
        <begin position="230"/>
        <end position="257"/>
    </location>
</feature>
<name>A0A2S5BBP4_9BASI</name>
<reference evidence="3 4" key="1">
    <citation type="journal article" date="2018" name="Front. Microbiol.">
        <title>Prospects for Fungal Bioremediation of Acidic Radioactive Waste Sites: Characterization and Genome Sequence of Rhodotorula taiwanensis MD1149.</title>
        <authorList>
            <person name="Tkavc R."/>
            <person name="Matrosova V.Y."/>
            <person name="Grichenko O.E."/>
            <person name="Gostincar C."/>
            <person name="Volpe R.P."/>
            <person name="Klimenkova P."/>
            <person name="Gaidamakova E.K."/>
            <person name="Zhou C.E."/>
            <person name="Stewart B.J."/>
            <person name="Lyman M.G."/>
            <person name="Malfatti S.A."/>
            <person name="Rubinfeld B."/>
            <person name="Courtot M."/>
            <person name="Singh J."/>
            <person name="Dalgard C.L."/>
            <person name="Hamilton T."/>
            <person name="Frey K.G."/>
            <person name="Gunde-Cimerman N."/>
            <person name="Dugan L."/>
            <person name="Daly M.J."/>
        </authorList>
    </citation>
    <scope>NUCLEOTIDE SEQUENCE [LARGE SCALE GENOMIC DNA]</scope>
    <source>
        <strain evidence="3 4">MD1149</strain>
    </source>
</reference>
<feature type="region of interest" description="Disordered" evidence="2">
    <location>
        <begin position="1"/>
        <end position="139"/>
    </location>
</feature>
<dbReference type="AlphaFoldDB" id="A0A2S5BBP4"/>